<comment type="caution">
    <text evidence="1">The sequence shown here is derived from an EMBL/GenBank/DDBJ whole genome shotgun (WGS) entry which is preliminary data.</text>
</comment>
<name>A0ABD3MC81_9STRA</name>
<proteinExistence type="predicted"/>
<gene>
    <name evidence="1" type="ORF">ACHAW5_005976</name>
</gene>
<keyword evidence="2" id="KW-1185">Reference proteome</keyword>
<dbReference type="EMBL" id="JALLAZ020001845">
    <property type="protein sequence ID" value="KAL3761725.1"/>
    <property type="molecule type" value="Genomic_DNA"/>
</dbReference>
<dbReference type="AlphaFoldDB" id="A0ABD3MC81"/>
<dbReference type="Proteomes" id="UP001530315">
    <property type="component" value="Unassembled WGS sequence"/>
</dbReference>
<accession>A0ABD3MC81</accession>
<evidence type="ECO:0000313" key="1">
    <source>
        <dbReference type="EMBL" id="KAL3761725.1"/>
    </source>
</evidence>
<evidence type="ECO:0000313" key="2">
    <source>
        <dbReference type="Proteomes" id="UP001530315"/>
    </source>
</evidence>
<organism evidence="1 2">
    <name type="scientific">Stephanodiscus triporus</name>
    <dbReference type="NCBI Taxonomy" id="2934178"/>
    <lineage>
        <taxon>Eukaryota</taxon>
        <taxon>Sar</taxon>
        <taxon>Stramenopiles</taxon>
        <taxon>Ochrophyta</taxon>
        <taxon>Bacillariophyta</taxon>
        <taxon>Coscinodiscophyceae</taxon>
        <taxon>Thalassiosirophycidae</taxon>
        <taxon>Stephanodiscales</taxon>
        <taxon>Stephanodiscaceae</taxon>
        <taxon>Stephanodiscus</taxon>
    </lineage>
</organism>
<sequence length="98" mass="10704">MPAECTFCATGNMGKLCSLTTEPEILAQLFFAEVVLNQAVYCEGAAMPTAEQTRLRQVVCNLIPYNDIGSFGMGYRKPPGEQIIAFQEQDVGVRVQLA</sequence>
<reference evidence="1 2" key="1">
    <citation type="submission" date="2024-10" db="EMBL/GenBank/DDBJ databases">
        <title>Updated reference genomes for cyclostephanoid diatoms.</title>
        <authorList>
            <person name="Roberts W.R."/>
            <person name="Alverson A.J."/>
        </authorList>
    </citation>
    <scope>NUCLEOTIDE SEQUENCE [LARGE SCALE GENOMIC DNA]</scope>
    <source>
        <strain evidence="1 2">AJA276-08</strain>
    </source>
</reference>
<protein>
    <submittedName>
        <fullName evidence="1">Uncharacterized protein</fullName>
    </submittedName>
</protein>